<evidence type="ECO:0000256" key="1">
    <source>
        <dbReference type="SAM" id="SignalP"/>
    </source>
</evidence>
<feature type="signal peptide" evidence="1">
    <location>
        <begin position="1"/>
        <end position="18"/>
    </location>
</feature>
<dbReference type="Pfam" id="PF07383">
    <property type="entry name" value="DUF1496"/>
    <property type="match status" value="1"/>
</dbReference>
<dbReference type="InterPro" id="IPR009971">
    <property type="entry name" value="DUF1496"/>
</dbReference>
<name>A0A3S0MNB2_9VIBR</name>
<reference evidence="2 3" key="1">
    <citation type="submission" date="2018-12" db="EMBL/GenBank/DDBJ databases">
        <title>Vibrio sp. isolated from China Sea.</title>
        <authorList>
            <person name="Li Y."/>
        </authorList>
    </citation>
    <scope>NUCLEOTIDE SEQUENCE [LARGE SCALE GENOMIC DNA]</scope>
    <source>
        <strain evidence="2 3">BEI207</strain>
    </source>
</reference>
<feature type="chain" id="PRO_5018756100" evidence="1">
    <location>
        <begin position="19"/>
        <end position="104"/>
    </location>
</feature>
<comment type="caution">
    <text evidence="2">The sequence shown here is derived from an EMBL/GenBank/DDBJ whole genome shotgun (WGS) entry which is preliminary data.</text>
</comment>
<organism evidence="2 3">
    <name type="scientific">Vibrio aquaticus</name>
    <dbReference type="NCBI Taxonomy" id="2496559"/>
    <lineage>
        <taxon>Bacteria</taxon>
        <taxon>Pseudomonadati</taxon>
        <taxon>Pseudomonadota</taxon>
        <taxon>Gammaproteobacteria</taxon>
        <taxon>Vibrionales</taxon>
        <taxon>Vibrionaceae</taxon>
        <taxon>Vibrio</taxon>
    </lineage>
</organism>
<sequence length="104" mass="11420">MIRLLLLTLSLFSVPCLANIITTPAKPVIGINASESAKRVCYYQDQAYSDGAILQVGEHYMVCKEANDFETNGALKWVQLGSEAVPAQEEIEQTPKAGKRYSVN</sequence>
<keyword evidence="1" id="KW-0732">Signal</keyword>
<dbReference type="AlphaFoldDB" id="A0A3S0MNB2"/>
<dbReference type="Proteomes" id="UP000268973">
    <property type="component" value="Unassembled WGS sequence"/>
</dbReference>
<dbReference type="EMBL" id="RXZH01000004">
    <property type="protein sequence ID" value="RTZ15669.1"/>
    <property type="molecule type" value="Genomic_DNA"/>
</dbReference>
<dbReference type="RefSeq" id="WP_126574399.1">
    <property type="nucleotide sequence ID" value="NZ_RXZH01000004.1"/>
</dbReference>
<gene>
    <name evidence="2" type="ORF">EJ063_11370</name>
</gene>
<keyword evidence="3" id="KW-1185">Reference proteome</keyword>
<dbReference type="OrthoDB" id="6400575at2"/>
<proteinExistence type="predicted"/>
<accession>A0A3S0MNB2</accession>
<protein>
    <submittedName>
        <fullName evidence="2">DUF1496 domain-containing protein</fullName>
    </submittedName>
</protein>
<evidence type="ECO:0000313" key="2">
    <source>
        <dbReference type="EMBL" id="RTZ15669.1"/>
    </source>
</evidence>
<evidence type="ECO:0000313" key="3">
    <source>
        <dbReference type="Proteomes" id="UP000268973"/>
    </source>
</evidence>